<organism evidence="3">
    <name type="scientific">Laccaria bicolor (strain S238N-H82 / ATCC MYA-4686)</name>
    <name type="common">Bicoloured deceiver</name>
    <name type="synonym">Laccaria laccata var. bicolor</name>
    <dbReference type="NCBI Taxonomy" id="486041"/>
    <lineage>
        <taxon>Eukaryota</taxon>
        <taxon>Fungi</taxon>
        <taxon>Dikarya</taxon>
        <taxon>Basidiomycota</taxon>
        <taxon>Agaricomycotina</taxon>
        <taxon>Agaricomycetes</taxon>
        <taxon>Agaricomycetidae</taxon>
        <taxon>Agaricales</taxon>
        <taxon>Agaricineae</taxon>
        <taxon>Hydnangiaceae</taxon>
        <taxon>Laccaria</taxon>
    </lineage>
</organism>
<dbReference type="AlphaFoldDB" id="B0DAZ5"/>
<gene>
    <name evidence="2" type="ORF">LACBIDRAFT_327410</name>
</gene>
<feature type="region of interest" description="Disordered" evidence="1">
    <location>
        <begin position="150"/>
        <end position="173"/>
    </location>
</feature>
<accession>B0DAZ5</accession>
<feature type="non-terminal residue" evidence="2">
    <location>
        <position position="1"/>
    </location>
</feature>
<feature type="region of interest" description="Disordered" evidence="1">
    <location>
        <begin position="210"/>
        <end position="256"/>
    </location>
</feature>
<dbReference type="EMBL" id="DS547102">
    <property type="protein sequence ID" value="EDR08118.1"/>
    <property type="molecule type" value="Genomic_DNA"/>
</dbReference>
<reference evidence="2 3" key="1">
    <citation type="journal article" date="2008" name="Nature">
        <title>The genome of Laccaria bicolor provides insights into mycorrhizal symbiosis.</title>
        <authorList>
            <person name="Martin F."/>
            <person name="Aerts A."/>
            <person name="Ahren D."/>
            <person name="Brun A."/>
            <person name="Danchin E.G.J."/>
            <person name="Duchaussoy F."/>
            <person name="Gibon J."/>
            <person name="Kohler A."/>
            <person name="Lindquist E."/>
            <person name="Pereda V."/>
            <person name="Salamov A."/>
            <person name="Shapiro H.J."/>
            <person name="Wuyts J."/>
            <person name="Blaudez D."/>
            <person name="Buee M."/>
            <person name="Brokstein P."/>
            <person name="Canbaeck B."/>
            <person name="Cohen D."/>
            <person name="Courty P.E."/>
            <person name="Coutinho P.M."/>
            <person name="Delaruelle C."/>
            <person name="Detter J.C."/>
            <person name="Deveau A."/>
            <person name="DiFazio S."/>
            <person name="Duplessis S."/>
            <person name="Fraissinet-Tachet L."/>
            <person name="Lucic E."/>
            <person name="Frey-Klett P."/>
            <person name="Fourrey C."/>
            <person name="Feussner I."/>
            <person name="Gay G."/>
            <person name="Grimwood J."/>
            <person name="Hoegger P.J."/>
            <person name="Jain P."/>
            <person name="Kilaru S."/>
            <person name="Labbe J."/>
            <person name="Lin Y.C."/>
            <person name="Legue V."/>
            <person name="Le Tacon F."/>
            <person name="Marmeisse R."/>
            <person name="Melayah D."/>
            <person name="Montanini B."/>
            <person name="Muratet M."/>
            <person name="Nehls U."/>
            <person name="Niculita-Hirzel H."/>
            <person name="Oudot-Le Secq M.P."/>
            <person name="Peter M."/>
            <person name="Quesneville H."/>
            <person name="Rajashekar B."/>
            <person name="Reich M."/>
            <person name="Rouhier N."/>
            <person name="Schmutz J."/>
            <person name="Yin T."/>
            <person name="Chalot M."/>
            <person name="Henrissat B."/>
            <person name="Kuees U."/>
            <person name="Lucas S."/>
            <person name="Van de Peer Y."/>
            <person name="Podila G.K."/>
            <person name="Polle A."/>
            <person name="Pukkila P.J."/>
            <person name="Richardson P.M."/>
            <person name="Rouze P."/>
            <person name="Sanders I.R."/>
            <person name="Stajich J.E."/>
            <person name="Tunlid A."/>
            <person name="Tuskan G."/>
            <person name="Grigoriev I.V."/>
        </authorList>
    </citation>
    <scope>NUCLEOTIDE SEQUENCE [LARGE SCALE GENOMIC DNA]</scope>
    <source>
        <strain evidence="3">S238N-H82 / ATCC MYA-4686</strain>
    </source>
</reference>
<evidence type="ECO:0000313" key="2">
    <source>
        <dbReference type="EMBL" id="EDR08118.1"/>
    </source>
</evidence>
<evidence type="ECO:0000313" key="3">
    <source>
        <dbReference type="Proteomes" id="UP000001194"/>
    </source>
</evidence>
<name>B0DAZ5_LACBS</name>
<dbReference type="HOGENOM" id="CLU_1147339_0_0_1"/>
<dbReference type="RefSeq" id="XP_001881188.1">
    <property type="nucleotide sequence ID" value="XM_001881153.1"/>
</dbReference>
<dbReference type="KEGG" id="lbc:LACBIDRAFT_327410"/>
<proteinExistence type="predicted"/>
<protein>
    <submittedName>
        <fullName evidence="2">Predicted protein</fullName>
    </submittedName>
</protein>
<evidence type="ECO:0000256" key="1">
    <source>
        <dbReference type="SAM" id="MobiDB-lite"/>
    </source>
</evidence>
<dbReference type="InParanoid" id="B0DAZ5"/>
<sequence length="256" mass="29077">SCTRAEQRKHRLLELENEQRLEEFEALKMTDEQRRTLLRPFASVKFEFSDLDGLRWTSSALHRRQVHQPQRPDAPQKRLHRATTSTAFVVLTNADLAAFSGEDTIRVSVTSVDHRNGKRSRSPLKGLFPEKNTPASNSAGFPAWYTAGKRPYNEGHDSEAGLHPDDDEGIDHELDLDDSAEGDLTIVAESVDLDLDLEFDEDRSDGVQQYPHSFVESHTPFPRTSSPDVDAAGQQHTFTDLYPKRPPSRMDLYYDQ</sequence>
<keyword evidence="3" id="KW-1185">Reference proteome</keyword>
<dbReference type="Proteomes" id="UP000001194">
    <property type="component" value="Unassembled WGS sequence"/>
</dbReference>
<dbReference type="OrthoDB" id="2757916at2759"/>
<feature type="compositionally biased region" description="Basic and acidic residues" evidence="1">
    <location>
        <begin position="151"/>
        <end position="164"/>
    </location>
</feature>
<dbReference type="GeneID" id="6077022"/>